<evidence type="ECO:0000313" key="3">
    <source>
        <dbReference type="Proteomes" id="UP000243515"/>
    </source>
</evidence>
<evidence type="ECO:0008006" key="4">
    <source>
        <dbReference type="Google" id="ProtNLM"/>
    </source>
</evidence>
<organism evidence="2 3">
    <name type="scientific">Elaphomyces granulatus</name>
    <dbReference type="NCBI Taxonomy" id="519963"/>
    <lineage>
        <taxon>Eukaryota</taxon>
        <taxon>Fungi</taxon>
        <taxon>Dikarya</taxon>
        <taxon>Ascomycota</taxon>
        <taxon>Pezizomycotina</taxon>
        <taxon>Eurotiomycetes</taxon>
        <taxon>Eurotiomycetidae</taxon>
        <taxon>Eurotiales</taxon>
        <taxon>Elaphomycetaceae</taxon>
        <taxon>Elaphomyces</taxon>
    </lineage>
</organism>
<evidence type="ECO:0000256" key="1">
    <source>
        <dbReference type="SAM" id="MobiDB-lite"/>
    </source>
</evidence>
<comment type="caution">
    <text evidence="2">The sequence shown here is derived from an EMBL/GenBank/DDBJ whole genome shotgun (WGS) entry which is preliminary data.</text>
</comment>
<protein>
    <recommendedName>
        <fullName evidence="4">Retrotransposon gag domain-containing protein</fullName>
    </recommendedName>
</protein>
<name>A0A232LVW9_9EURO</name>
<dbReference type="Proteomes" id="UP000243515">
    <property type="component" value="Unassembled WGS sequence"/>
</dbReference>
<feature type="region of interest" description="Disordered" evidence="1">
    <location>
        <begin position="1"/>
        <end position="33"/>
    </location>
</feature>
<feature type="non-terminal residue" evidence="2">
    <location>
        <position position="162"/>
    </location>
</feature>
<gene>
    <name evidence="2" type="ORF">Egran_04269</name>
</gene>
<proteinExistence type="predicted"/>
<evidence type="ECO:0000313" key="2">
    <source>
        <dbReference type="EMBL" id="OXV07967.1"/>
    </source>
</evidence>
<dbReference type="EMBL" id="NPHW01004406">
    <property type="protein sequence ID" value="OXV07967.1"/>
    <property type="molecule type" value="Genomic_DNA"/>
</dbReference>
<accession>A0A232LVW9</accession>
<dbReference type="AlphaFoldDB" id="A0A232LVW9"/>
<keyword evidence="3" id="KW-1185">Reference proteome</keyword>
<feature type="compositionally biased region" description="Basic and acidic residues" evidence="1">
    <location>
        <begin position="7"/>
        <end position="16"/>
    </location>
</feature>
<sequence>MGSCDEQSQKRSRSETLEAANESPAPKRTAIKPAEFRELYVTTDYTTYCRYVAKVESQSTAAGLSSDDKLNYAITGLDFTEQNLWDTHRKDKPDEQASWDILKDHLLLRLGDPENRKRDAWRTLFKLRKRPDQNEYEFLDQFNRRIEEIGPDFHDPTKYAAA</sequence>
<reference evidence="2 3" key="1">
    <citation type="journal article" date="2015" name="Environ. Microbiol.">
        <title>Metagenome sequence of Elaphomyces granulatus from sporocarp tissue reveals Ascomycota ectomycorrhizal fingerprints of genome expansion and a Proteobacteria-rich microbiome.</title>
        <authorList>
            <person name="Quandt C.A."/>
            <person name="Kohler A."/>
            <person name="Hesse C.N."/>
            <person name="Sharpton T.J."/>
            <person name="Martin F."/>
            <person name="Spatafora J.W."/>
        </authorList>
    </citation>
    <scope>NUCLEOTIDE SEQUENCE [LARGE SCALE GENOMIC DNA]</scope>
    <source>
        <strain evidence="2 3">OSC145934</strain>
    </source>
</reference>